<dbReference type="Proteomes" id="UP000681720">
    <property type="component" value="Unassembled WGS sequence"/>
</dbReference>
<dbReference type="AlphaFoldDB" id="A0A8S3BTM7"/>
<evidence type="ECO:0000313" key="1">
    <source>
        <dbReference type="EMBL" id="CAF4852072.1"/>
    </source>
</evidence>
<dbReference type="EMBL" id="CAJOBJ010162631">
    <property type="protein sequence ID" value="CAF4852072.1"/>
    <property type="molecule type" value="Genomic_DNA"/>
</dbReference>
<comment type="caution">
    <text evidence="1">The sequence shown here is derived from an EMBL/GenBank/DDBJ whole genome shotgun (WGS) entry which is preliminary data.</text>
</comment>
<gene>
    <name evidence="1" type="ORF">GIL414_LOCUS49444</name>
</gene>
<proteinExistence type="predicted"/>
<accession>A0A8S3BTM7</accession>
<evidence type="ECO:0000313" key="2">
    <source>
        <dbReference type="Proteomes" id="UP000681720"/>
    </source>
</evidence>
<feature type="non-terminal residue" evidence="1">
    <location>
        <position position="35"/>
    </location>
</feature>
<name>A0A8S3BTM7_9BILA</name>
<organism evidence="1 2">
    <name type="scientific">Rotaria magnacalcarata</name>
    <dbReference type="NCBI Taxonomy" id="392030"/>
    <lineage>
        <taxon>Eukaryota</taxon>
        <taxon>Metazoa</taxon>
        <taxon>Spiralia</taxon>
        <taxon>Gnathifera</taxon>
        <taxon>Rotifera</taxon>
        <taxon>Eurotatoria</taxon>
        <taxon>Bdelloidea</taxon>
        <taxon>Philodinida</taxon>
        <taxon>Philodinidae</taxon>
        <taxon>Rotaria</taxon>
    </lineage>
</organism>
<reference evidence="1" key="1">
    <citation type="submission" date="2021-02" db="EMBL/GenBank/DDBJ databases">
        <authorList>
            <person name="Nowell W R."/>
        </authorList>
    </citation>
    <scope>NUCLEOTIDE SEQUENCE</scope>
</reference>
<sequence>MSSTIDEYKTSGLTLINTAQRYIDTEPIQNEISTI</sequence>
<protein>
    <submittedName>
        <fullName evidence="1">Uncharacterized protein</fullName>
    </submittedName>
</protein>